<reference evidence="1" key="1">
    <citation type="journal article" date="2021" name="Proc. Natl. Acad. Sci. U.S.A.">
        <title>A Catalog of Tens of Thousands of Viruses from Human Metagenomes Reveals Hidden Associations with Chronic Diseases.</title>
        <authorList>
            <person name="Tisza M.J."/>
            <person name="Buck C.B."/>
        </authorList>
    </citation>
    <scope>NUCLEOTIDE SEQUENCE</scope>
    <source>
        <strain evidence="1">Ct0UO21</strain>
    </source>
</reference>
<organism evidence="1">
    <name type="scientific">Siphoviridae sp. ct0UO21</name>
    <dbReference type="NCBI Taxonomy" id="2825293"/>
    <lineage>
        <taxon>Viruses</taxon>
        <taxon>Duplodnaviria</taxon>
        <taxon>Heunggongvirae</taxon>
        <taxon>Uroviricota</taxon>
        <taxon>Caudoviricetes</taxon>
    </lineage>
</organism>
<proteinExistence type="predicted"/>
<sequence>MTCTMTDTIYKMNIYFCYIRNNDCGCYVAADTIGKAKALYAKWDGMEDFTEYRGYVMRKGVDVLAGVYDDDCPELARLGLEYYYLEE</sequence>
<name>A0A8S5PDW3_9CAUD</name>
<protein>
    <submittedName>
        <fullName evidence="1">Uncharacterized protein</fullName>
    </submittedName>
</protein>
<accession>A0A8S5PDW3</accession>
<evidence type="ECO:0000313" key="1">
    <source>
        <dbReference type="EMBL" id="DAE04561.1"/>
    </source>
</evidence>
<dbReference type="EMBL" id="BK015390">
    <property type="protein sequence ID" value="DAE04561.1"/>
    <property type="molecule type" value="Genomic_DNA"/>
</dbReference>